<dbReference type="EMBL" id="GEDG01037313">
    <property type="protein sequence ID" value="JAP08206.1"/>
    <property type="molecule type" value="Transcribed_RNA"/>
</dbReference>
<sequence>VGLRQNNLKFKFNDIKHMVDVEVRIETSHPKERKSYLSSHMSIIQENREIDDDVYTSYWSGWMK</sequence>
<reference evidence="1" key="1">
    <citation type="submission" date="2015-12" db="EMBL/GenBank/DDBJ databases">
        <title>Gene expression during late stages of embryo sac development: a critical building block for successful pollen-pistil interactions.</title>
        <authorList>
            <person name="Liu Y."/>
            <person name="Joly V."/>
            <person name="Sabar M."/>
            <person name="Matton D.P."/>
        </authorList>
    </citation>
    <scope>NUCLEOTIDE SEQUENCE</scope>
</reference>
<dbReference type="AlphaFoldDB" id="A0A0V0GJH9"/>
<name>A0A0V0GJH9_SOLCH</name>
<organism evidence="1">
    <name type="scientific">Solanum chacoense</name>
    <name type="common">Chaco potato</name>
    <dbReference type="NCBI Taxonomy" id="4108"/>
    <lineage>
        <taxon>Eukaryota</taxon>
        <taxon>Viridiplantae</taxon>
        <taxon>Streptophyta</taxon>
        <taxon>Embryophyta</taxon>
        <taxon>Tracheophyta</taxon>
        <taxon>Spermatophyta</taxon>
        <taxon>Magnoliopsida</taxon>
        <taxon>eudicotyledons</taxon>
        <taxon>Gunneridae</taxon>
        <taxon>Pentapetalae</taxon>
        <taxon>asterids</taxon>
        <taxon>lamiids</taxon>
        <taxon>Solanales</taxon>
        <taxon>Solanaceae</taxon>
        <taxon>Solanoideae</taxon>
        <taxon>Solaneae</taxon>
        <taxon>Solanum</taxon>
    </lineage>
</organism>
<accession>A0A0V0GJH9</accession>
<protein>
    <submittedName>
        <fullName evidence="1">Putative ovule protein</fullName>
    </submittedName>
</protein>
<feature type="non-terminal residue" evidence="1">
    <location>
        <position position="1"/>
    </location>
</feature>
<proteinExistence type="predicted"/>
<evidence type="ECO:0000313" key="1">
    <source>
        <dbReference type="EMBL" id="JAP08206.1"/>
    </source>
</evidence>